<accession>A0A6A7YTI1</accession>
<keyword evidence="8" id="KW-1185">Reference proteome</keyword>
<evidence type="ECO:0000313" key="5">
    <source>
        <dbReference type="EMBL" id="MQU25288.1"/>
    </source>
</evidence>
<feature type="chain" id="PRO_5044629866" description="Lipoprotein" evidence="1">
    <location>
        <begin position="26"/>
        <end position="177"/>
    </location>
</feature>
<protein>
    <recommendedName>
        <fullName evidence="9">Lipoprotein</fullName>
    </recommendedName>
</protein>
<evidence type="ECO:0000313" key="6">
    <source>
        <dbReference type="Proteomes" id="UP000437970"/>
    </source>
</evidence>
<evidence type="ECO:0000313" key="2">
    <source>
        <dbReference type="EMBL" id="MQT24965.1"/>
    </source>
</evidence>
<reference evidence="6 7" key="1">
    <citation type="submission" date="2019-10" db="EMBL/GenBank/DDBJ databases">
        <title>Evaluation of single-gene subtyping targets for Pseudomonas.</title>
        <authorList>
            <person name="Reichler S.J."/>
            <person name="Orsi R.H."/>
            <person name="Wiedmann M."/>
            <person name="Martin N.H."/>
            <person name="Murphy S.I."/>
        </authorList>
    </citation>
    <scope>NUCLEOTIDE SEQUENCE</scope>
    <source>
        <strain evidence="2 8">FSL R10-0802</strain>
        <strain evidence="4 7">FSL R10-1594</strain>
        <strain evidence="5 6">FSL R10-1984</strain>
        <strain evidence="3">FSL R10-2339</strain>
    </source>
</reference>
<keyword evidence="1" id="KW-0732">Signal</keyword>
<comment type="caution">
    <text evidence="3">The sequence shown here is derived from an EMBL/GenBank/DDBJ whole genome shotgun (WGS) entry which is preliminary data.</text>
</comment>
<organism evidence="3">
    <name type="scientific">Pseudomonas helleri</name>
    <dbReference type="NCBI Taxonomy" id="1608996"/>
    <lineage>
        <taxon>Bacteria</taxon>
        <taxon>Pseudomonadati</taxon>
        <taxon>Pseudomonadota</taxon>
        <taxon>Gammaproteobacteria</taxon>
        <taxon>Pseudomonadales</taxon>
        <taxon>Pseudomonadaceae</taxon>
        <taxon>Pseudomonas</taxon>
    </lineage>
</organism>
<name>A0A6A7YTI1_9PSED</name>
<dbReference type="EMBL" id="WIWC01000001">
    <property type="protein sequence ID" value="MQT78609.1"/>
    <property type="molecule type" value="Genomic_DNA"/>
</dbReference>
<dbReference type="Proteomes" id="UP000443000">
    <property type="component" value="Unassembled WGS sequence"/>
</dbReference>
<evidence type="ECO:0000313" key="7">
    <source>
        <dbReference type="Proteomes" id="UP000443000"/>
    </source>
</evidence>
<dbReference type="EMBL" id="WIVW01000001">
    <property type="protein sequence ID" value="MQU25288.1"/>
    <property type="molecule type" value="Genomic_DNA"/>
</dbReference>
<dbReference type="RefSeq" id="WP_153377255.1">
    <property type="nucleotide sequence ID" value="NZ_CAXAOS010000002.1"/>
</dbReference>
<feature type="signal peptide" evidence="1">
    <location>
        <begin position="1"/>
        <end position="25"/>
    </location>
</feature>
<dbReference type="OrthoDB" id="9896753at2"/>
<dbReference type="AlphaFoldDB" id="A0A6A7YTI1"/>
<evidence type="ECO:0000313" key="8">
    <source>
        <dbReference type="Proteomes" id="UP000713985"/>
    </source>
</evidence>
<evidence type="ECO:0008006" key="9">
    <source>
        <dbReference type="Google" id="ProtNLM"/>
    </source>
</evidence>
<evidence type="ECO:0000313" key="3">
    <source>
        <dbReference type="EMBL" id="MQT78609.1"/>
    </source>
</evidence>
<dbReference type="EMBL" id="WIVT01000004">
    <property type="protein sequence ID" value="MQU15909.1"/>
    <property type="molecule type" value="Genomic_DNA"/>
</dbReference>
<proteinExistence type="predicted"/>
<dbReference type="Proteomes" id="UP000713985">
    <property type="component" value="Unassembled WGS sequence"/>
</dbReference>
<dbReference type="Proteomes" id="UP000437970">
    <property type="component" value="Unassembled WGS sequence"/>
</dbReference>
<gene>
    <name evidence="4" type="ORF">GHN41_05510</name>
    <name evidence="3" type="ORF">GHN86_00805</name>
    <name evidence="2" type="ORF">GHN94_03830</name>
    <name evidence="5" type="ORF">GHO29_02230</name>
</gene>
<sequence length="177" mass="19946">MLHLKRPLNSMFALILIALTSQSSATPLDIAEETIGMIYFYNDKNEEACTLPVPATSQYFNFGNSNERCENNMVSTFWLKNIPSATLIHFYESESCTDAPSKDNFYIKFKTVKTPTDWSENNPAAITIDSMRNLPAGGLLPKRNIRLEASFVGAEFNNKSLNEQLSCVYIERSQPVD</sequence>
<evidence type="ECO:0000256" key="1">
    <source>
        <dbReference type="SAM" id="SignalP"/>
    </source>
</evidence>
<evidence type="ECO:0000313" key="4">
    <source>
        <dbReference type="EMBL" id="MQU15909.1"/>
    </source>
</evidence>
<dbReference type="EMBL" id="WIWP01000004">
    <property type="protein sequence ID" value="MQT24965.1"/>
    <property type="molecule type" value="Genomic_DNA"/>
</dbReference>